<organism evidence="1 2">
    <name type="scientific">Bacillus phage Shbh1</name>
    <dbReference type="NCBI Taxonomy" id="1796992"/>
    <lineage>
        <taxon>Viruses</taxon>
        <taxon>Duplodnaviria</taxon>
        <taxon>Heunggongvirae</taxon>
        <taxon>Uroviricota</taxon>
        <taxon>Caudoviricetes</taxon>
        <taxon>Herelleviridae</taxon>
        <taxon>Bastillevirinae</taxon>
        <taxon>Shalavirus</taxon>
        <taxon>Shalavirus Shbh1</taxon>
    </lineage>
</organism>
<dbReference type="OrthoDB" id="9029at10239"/>
<sequence>MEANYYDGEGTKERKVELTLSHLLDKEATEEDYDFMIEKLGCLLVKTFNDYKFLIAKSSDETNSYHFMQVVSLYTENPHLHREIFVEGIKRGIDMPTLQKKFVEKLAKGDILSLGEGIKILTDDGTNSIPSGVSPINSGIEGGEIAFNIAFLKEENYGKWVEKNFSQEGNEGE</sequence>
<name>A0A142F1C0_9CAUD</name>
<dbReference type="InterPro" id="IPR055622">
    <property type="entry name" value="DUF7198"/>
</dbReference>
<protein>
    <submittedName>
        <fullName evidence="1">Putative membrane protein</fullName>
    </submittedName>
</protein>
<evidence type="ECO:0000313" key="1">
    <source>
        <dbReference type="EMBL" id="AMQ66577.1"/>
    </source>
</evidence>
<dbReference type="RefSeq" id="YP_009275267.1">
    <property type="nucleotide sequence ID" value="NC_030925.1"/>
</dbReference>
<keyword evidence="2" id="KW-1185">Reference proteome</keyword>
<accession>A0A142F1C0</accession>
<dbReference type="Proteomes" id="UP000201588">
    <property type="component" value="Segment"/>
</dbReference>
<dbReference type="EMBL" id="KU640380">
    <property type="protein sequence ID" value="AMQ66577.1"/>
    <property type="molecule type" value="Genomic_DNA"/>
</dbReference>
<evidence type="ECO:0000313" key="2">
    <source>
        <dbReference type="Proteomes" id="UP000201588"/>
    </source>
</evidence>
<dbReference type="KEGG" id="vg:28799462"/>
<reference evidence="1 2" key="1">
    <citation type="submission" date="2016-01" db="EMBL/GenBank/DDBJ databases">
        <title>Isolation and characterization of bacteriophages from East Africa Rift Valley soda lakes.</title>
        <authorList>
            <person name="van Zyl L.J."/>
            <person name="Nemavhulani S."/>
            <person name="Cowan D.A."/>
            <person name="Trindade M.I."/>
        </authorList>
    </citation>
    <scope>NUCLEOTIDE SEQUENCE [LARGE SCALE GENOMIC DNA]</scope>
</reference>
<dbReference type="Pfam" id="PF23828">
    <property type="entry name" value="DUF7198"/>
    <property type="match status" value="1"/>
</dbReference>
<dbReference type="GeneID" id="28799462"/>
<proteinExistence type="predicted"/>